<feature type="active site" description="Phosphoserine intermediate" evidence="9 11">
    <location>
        <position position="60"/>
    </location>
</feature>
<feature type="domain" description="BPG-independent PGAM N-terminal" evidence="15">
    <location>
        <begin position="80"/>
        <end position="286"/>
    </location>
</feature>
<dbReference type="InterPro" id="IPR011258">
    <property type="entry name" value="BPG-indep_PGM_N"/>
</dbReference>
<comment type="catalytic activity">
    <reaction evidence="1 9">
        <text>(2R)-2-phosphoglycerate = (2R)-3-phosphoglycerate</text>
        <dbReference type="Rhea" id="RHEA:15901"/>
        <dbReference type="ChEBI" id="CHEBI:58272"/>
        <dbReference type="ChEBI" id="CHEBI:58289"/>
        <dbReference type="EC" id="5.4.2.12"/>
    </reaction>
</comment>
<dbReference type="PIRSF" id="PIRSF001492">
    <property type="entry name" value="IPGAM"/>
    <property type="match status" value="1"/>
</dbReference>
<organism evidence="16 17">
    <name type="scientific">Desulfurella multipotens</name>
    <dbReference type="NCBI Taxonomy" id="79269"/>
    <lineage>
        <taxon>Bacteria</taxon>
        <taxon>Pseudomonadati</taxon>
        <taxon>Campylobacterota</taxon>
        <taxon>Desulfurellia</taxon>
        <taxon>Desulfurellales</taxon>
        <taxon>Desulfurellaceae</taxon>
        <taxon>Desulfurella</taxon>
    </lineage>
</organism>
<evidence type="ECO:0000256" key="11">
    <source>
        <dbReference type="PIRSR" id="PIRSR001492-1"/>
    </source>
</evidence>
<dbReference type="InterPro" id="IPR006124">
    <property type="entry name" value="Metalloenzyme"/>
</dbReference>
<feature type="binding site" evidence="9 13">
    <location>
        <position position="392"/>
    </location>
    <ligand>
        <name>Mn(2+)</name>
        <dbReference type="ChEBI" id="CHEBI:29035"/>
        <label>1</label>
    </ligand>
</feature>
<keyword evidence="8 9" id="KW-0413">Isomerase</keyword>
<evidence type="ECO:0000256" key="6">
    <source>
        <dbReference type="ARBA" id="ARBA00023152"/>
    </source>
</evidence>
<evidence type="ECO:0000259" key="15">
    <source>
        <dbReference type="Pfam" id="PF06415"/>
    </source>
</evidence>
<evidence type="ECO:0000256" key="7">
    <source>
        <dbReference type="ARBA" id="ARBA00023211"/>
    </source>
</evidence>
<dbReference type="InterPro" id="IPR036646">
    <property type="entry name" value="PGAM_B_sf"/>
</dbReference>
<dbReference type="Pfam" id="PF06415">
    <property type="entry name" value="iPGM_N"/>
    <property type="match status" value="1"/>
</dbReference>
<dbReference type="PANTHER" id="PTHR31637">
    <property type="entry name" value="2,3-BISPHOSPHOGLYCERATE-INDEPENDENT PHOSPHOGLYCERATE MUTASE"/>
    <property type="match status" value="1"/>
</dbReference>
<feature type="binding site" evidence="9 13">
    <location>
        <position position="448"/>
    </location>
    <ligand>
        <name>Mn(2+)</name>
        <dbReference type="ChEBI" id="CHEBI:29035"/>
        <label>1</label>
    </ligand>
</feature>
<evidence type="ECO:0000313" key="17">
    <source>
        <dbReference type="Proteomes" id="UP000199411"/>
    </source>
</evidence>
<evidence type="ECO:0000256" key="1">
    <source>
        <dbReference type="ARBA" id="ARBA00000370"/>
    </source>
</evidence>
<evidence type="ECO:0000256" key="12">
    <source>
        <dbReference type="PIRSR" id="PIRSR001492-2"/>
    </source>
</evidence>
<dbReference type="AlphaFoldDB" id="A0A1G6LJ42"/>
<dbReference type="GO" id="GO:0006096">
    <property type="term" value="P:glycolytic process"/>
    <property type="evidence" value="ECO:0007669"/>
    <property type="project" value="UniProtKB-UniRule"/>
</dbReference>
<dbReference type="EC" id="5.4.2.12" evidence="9 10"/>
<evidence type="ECO:0000256" key="5">
    <source>
        <dbReference type="ARBA" id="ARBA00022723"/>
    </source>
</evidence>
<keyword evidence="5 9" id="KW-0479">Metal-binding</keyword>
<feature type="binding site" evidence="9 12">
    <location>
        <begin position="148"/>
        <end position="149"/>
    </location>
    <ligand>
        <name>substrate</name>
    </ligand>
</feature>
<feature type="domain" description="Metalloenzyme" evidence="14">
    <location>
        <begin position="3"/>
        <end position="485"/>
    </location>
</feature>
<evidence type="ECO:0000313" key="16">
    <source>
        <dbReference type="EMBL" id="SDC43271.1"/>
    </source>
</evidence>
<dbReference type="NCBIfam" id="TIGR01307">
    <property type="entry name" value="pgm_bpd_ind"/>
    <property type="match status" value="1"/>
</dbReference>
<feature type="binding site" evidence="9 13">
    <location>
        <position position="429"/>
    </location>
    <ligand>
        <name>Mn(2+)</name>
        <dbReference type="ChEBI" id="CHEBI:29035"/>
        <label>2</label>
    </ligand>
</feature>
<evidence type="ECO:0000256" key="13">
    <source>
        <dbReference type="PIRSR" id="PIRSR001492-3"/>
    </source>
</evidence>
<feature type="binding site" evidence="9 12">
    <location>
        <position position="186"/>
    </location>
    <ligand>
        <name>substrate</name>
    </ligand>
</feature>
<accession>A0A1G6LJ42</accession>
<gene>
    <name evidence="9" type="primary">gpmI</name>
    <name evidence="16" type="ORF">SAMN05660835_00828</name>
</gene>
<sequence>MNRVLLVIFDGFGVNPNRAYNAVALAKTPNLDYYFANNSHTVIEASGIACGLPDGQFGNSEVGHLTLGSGRILKQDLLRITESFENGTINENPTWQKIIKENSNKRLHLIGLVSDGGVHSHIQHIIYLIKLLAKNNIEPVLHMITDGRDTPPTSAPIYLDILEKLFNKLSKGTIATVSGRYYAMDRAQNYDRVEKAYKAIVNHEGMSAKSAKIAIEQAYARGETDEFITPTFIEGVAPIQKDEAVLFFDFRADRMRQIVSAFGSSDFKYFKRNNVFKVYCMVEYDEKFDFDVLFKPIFPKNVLSEIISKAGLTQFHCAEKEKYAHVTYFFNGGKEEPFDKEDRVIVPSPNVSTYDLAPQMSACEVADQTIKAIKKHYDFIVINFANGDMVGHTAVQKACIIAVETLDTQFNRLVKAALEEGYNILLTADHGNCDEMVDPITGEPHTQHTIYPVPFLIIGKKYNLRTQGGICDIAPTVLDLLNLEKPSEMSGKSLLLKPTYYI</sequence>
<dbReference type="FunFam" id="3.40.1450.10:FF:000002">
    <property type="entry name" value="2,3-bisphosphoglycerate-independent phosphoglycerate mutase"/>
    <property type="match status" value="1"/>
</dbReference>
<feature type="binding site" evidence="9 13">
    <location>
        <position position="10"/>
    </location>
    <ligand>
        <name>Mn(2+)</name>
        <dbReference type="ChEBI" id="CHEBI:29035"/>
        <label>2</label>
    </ligand>
</feature>
<evidence type="ECO:0000256" key="3">
    <source>
        <dbReference type="ARBA" id="ARBA00004798"/>
    </source>
</evidence>
<dbReference type="CDD" id="cd16010">
    <property type="entry name" value="iPGM"/>
    <property type="match status" value="1"/>
</dbReference>
<dbReference type="Pfam" id="PF01676">
    <property type="entry name" value="Metalloenzyme"/>
    <property type="match status" value="1"/>
</dbReference>
<dbReference type="EMBL" id="FMYU01000005">
    <property type="protein sequence ID" value="SDC43271.1"/>
    <property type="molecule type" value="Genomic_DNA"/>
</dbReference>
<evidence type="ECO:0000256" key="10">
    <source>
        <dbReference type="NCBIfam" id="TIGR01307"/>
    </source>
</evidence>
<comment type="subunit">
    <text evidence="9">Monomer.</text>
</comment>
<dbReference type="InterPro" id="IPR005995">
    <property type="entry name" value="Pgm_bpd_ind"/>
</dbReference>
<comment type="cofactor">
    <cofactor evidence="9">
        <name>Mn(2+)</name>
        <dbReference type="ChEBI" id="CHEBI:29035"/>
    </cofactor>
    <text evidence="9">Binds 2 manganese ions per subunit.</text>
</comment>
<dbReference type="Proteomes" id="UP000199411">
    <property type="component" value="Unassembled WGS sequence"/>
</dbReference>
<keyword evidence="7 9" id="KW-0464">Manganese</keyword>
<comment type="function">
    <text evidence="2 9">Catalyzes the interconversion of 2-phosphoglycerate and 3-phosphoglycerate.</text>
</comment>
<evidence type="ECO:0000256" key="9">
    <source>
        <dbReference type="HAMAP-Rule" id="MF_01038"/>
    </source>
</evidence>
<evidence type="ECO:0000256" key="4">
    <source>
        <dbReference type="ARBA" id="ARBA00008819"/>
    </source>
</evidence>
<feature type="binding site" evidence="9 12">
    <location>
        <position position="180"/>
    </location>
    <ligand>
        <name>substrate</name>
    </ligand>
</feature>
<dbReference type="UniPathway" id="UPA00109">
    <property type="reaction ID" value="UER00186"/>
</dbReference>
<dbReference type="Gene3D" id="3.40.720.10">
    <property type="entry name" value="Alkaline Phosphatase, subunit A"/>
    <property type="match status" value="1"/>
</dbReference>
<dbReference type="PANTHER" id="PTHR31637:SF0">
    <property type="entry name" value="2,3-BISPHOSPHOGLYCERATE-INDEPENDENT PHOSPHOGLYCERATE MUTASE"/>
    <property type="match status" value="1"/>
</dbReference>
<evidence type="ECO:0000259" key="14">
    <source>
        <dbReference type="Pfam" id="PF01676"/>
    </source>
</evidence>
<dbReference type="GO" id="GO:0030145">
    <property type="term" value="F:manganese ion binding"/>
    <property type="evidence" value="ECO:0007669"/>
    <property type="project" value="UniProtKB-UniRule"/>
</dbReference>
<feature type="binding site" evidence="9 13">
    <location>
        <position position="388"/>
    </location>
    <ligand>
        <name>Mn(2+)</name>
        <dbReference type="ChEBI" id="CHEBI:29035"/>
        <label>1</label>
    </ligand>
</feature>
<keyword evidence="17" id="KW-1185">Reference proteome</keyword>
<dbReference type="SUPFAM" id="SSF64158">
    <property type="entry name" value="2,3-Bisphosphoglycerate-independent phosphoglycerate mutase, substrate-binding domain"/>
    <property type="match status" value="1"/>
</dbReference>
<comment type="similarity">
    <text evidence="4 9">Belongs to the BPG-independent phosphoglycerate mutase family.</text>
</comment>
<feature type="binding site" evidence="9 12">
    <location>
        <position position="119"/>
    </location>
    <ligand>
        <name>substrate</name>
    </ligand>
</feature>
<reference evidence="17" key="1">
    <citation type="submission" date="2016-10" db="EMBL/GenBank/DDBJ databases">
        <authorList>
            <person name="Varghese N."/>
            <person name="Submissions S."/>
        </authorList>
    </citation>
    <scope>NUCLEOTIDE SEQUENCE [LARGE SCALE GENOMIC DNA]</scope>
    <source>
        <strain evidence="17">DSM 8415</strain>
    </source>
</reference>
<evidence type="ECO:0000256" key="8">
    <source>
        <dbReference type="ARBA" id="ARBA00023235"/>
    </source>
</evidence>
<feature type="binding site" evidence="9 12">
    <location>
        <position position="322"/>
    </location>
    <ligand>
        <name>substrate</name>
    </ligand>
</feature>
<comment type="pathway">
    <text evidence="3 9">Carbohydrate degradation; glycolysis; pyruvate from D-glyceraldehyde 3-phosphate: step 3/5.</text>
</comment>
<feature type="binding site" evidence="9 12">
    <location>
        <begin position="251"/>
        <end position="254"/>
    </location>
    <ligand>
        <name>substrate</name>
    </ligand>
</feature>
<name>A0A1G6LJ42_9BACT</name>
<proteinExistence type="inferred from homology"/>
<feature type="binding site" evidence="9 13">
    <location>
        <position position="60"/>
    </location>
    <ligand>
        <name>Mn(2+)</name>
        <dbReference type="ChEBI" id="CHEBI:29035"/>
        <label>2</label>
    </ligand>
</feature>
<dbReference type="GO" id="GO:0006007">
    <property type="term" value="P:glucose catabolic process"/>
    <property type="evidence" value="ECO:0007669"/>
    <property type="project" value="InterPro"/>
</dbReference>
<dbReference type="GO" id="GO:0004619">
    <property type="term" value="F:phosphoglycerate mutase activity"/>
    <property type="evidence" value="ECO:0007669"/>
    <property type="project" value="UniProtKB-UniRule"/>
</dbReference>
<evidence type="ECO:0000256" key="2">
    <source>
        <dbReference type="ARBA" id="ARBA00002315"/>
    </source>
</evidence>
<dbReference type="GO" id="GO:0005737">
    <property type="term" value="C:cytoplasm"/>
    <property type="evidence" value="ECO:0007669"/>
    <property type="project" value="InterPro"/>
</dbReference>
<feature type="binding site" evidence="9 13">
    <location>
        <position position="430"/>
    </location>
    <ligand>
        <name>Mn(2+)</name>
        <dbReference type="ChEBI" id="CHEBI:29035"/>
        <label>2</label>
    </ligand>
</feature>
<dbReference type="Gene3D" id="3.40.1450.10">
    <property type="entry name" value="BPG-independent phosphoglycerate mutase, domain B"/>
    <property type="match status" value="1"/>
</dbReference>
<dbReference type="HAMAP" id="MF_01038">
    <property type="entry name" value="GpmI"/>
    <property type="match status" value="1"/>
</dbReference>
<protein>
    <recommendedName>
        <fullName evidence="9 10">2,3-bisphosphoglycerate-independent phosphoglycerate mutase</fullName>
        <shortName evidence="9">BPG-independent PGAM</shortName>
        <shortName evidence="9">Phosphoglyceromutase</shortName>
        <shortName evidence="9">iPGM</shortName>
        <ecNumber evidence="9 10">5.4.2.12</ecNumber>
    </recommendedName>
</protein>
<dbReference type="SUPFAM" id="SSF53649">
    <property type="entry name" value="Alkaline phosphatase-like"/>
    <property type="match status" value="1"/>
</dbReference>
<dbReference type="InterPro" id="IPR017850">
    <property type="entry name" value="Alkaline_phosphatase_core_sf"/>
</dbReference>
<keyword evidence="6 9" id="KW-0324">Glycolysis</keyword>